<dbReference type="RefSeq" id="WP_068357368.1">
    <property type="nucleotide sequence ID" value="NZ_CP019337.1"/>
</dbReference>
<dbReference type="CDD" id="cd23399">
    <property type="entry name" value="beta-trefoil_ABD_ABFB"/>
    <property type="match status" value="1"/>
</dbReference>
<keyword evidence="6" id="KW-1185">Reference proteome</keyword>
<sequence>MKKSILFLNFLILIVFTNINAQSSTSDNLVIQPNTNRTVVYDVNATGETKTLVWGLDTAWASLENMKRGIAFMGADNVDVVRVSYFTHQPLVNGELHPDIKVLIDKRLGYIDLFGRPMQLTMNSVRNSVDPSYGTDGNYNPVTWAANIAATINYYEAAGHEVISISPCNECDLGTDYGNGDMPFNAALNQELRTLPELDGIRISSSTLNTDQALPWYNYLKATLDEGNTHQLAGSFNNYATFFQTVRADGNYASNDEVHNVIESIVGLEHGMQMGIWWGTPEYAGGEFVRASEGVKLGYSEHRSNWTSAAVYKNLEGKVQAFIGASERQATTTTYKFRSKDRPVYYDGYGPQREYVMEITGGTGYLENQPNAERVINIQWGDDIQPAISGMYKLVNRESGKVIQVANGSANDGANLELGTDAGQTYQQWEMTRVPSTIGGDFTFYKIGLGSNTDKKIAVDGSTLENDGNVISYANSDGFNRQWYLEYAEDGWFYIGSRQSGKYLDAASTSESANIRQWEKTGNTNQQWRFLPTNAPVEFNAPSAPTNLVATANSESIQLDWTASPDSDVAGYTIFRAESTTGEYSTIARYITTTSFVDNTTNDATYFYKIKAVDNSLNSSSYTSEVSATATGANGLVTHLQFEQNTLDSSVNLNHSASTGNISFDTGKADLNSIVLNGSDTFLQLPADVANLQEITISTWIYWNGGNAWQRIFDFGNNQSQFIYMTPMAGSTGNLRFGINNGNGQQNLNASAPLAIGEWSHVAVTLGATGGSLYINGVLVDESTTVTASPLDFKPTLNYIGKSHYNDPLLNGRIDDFKIYNYSLAPEEIANISNPVIVSEGIKAFRSFNFPDYYITHTSINGGSKIEYNADSPFVSNKLNAQFNIVKGLADENGVSFESVDAPGYYLSHQNFILKLRSGDDQDYEAFKNTATFYPREGLADSDLVSFESKDWPNYFIRHQNYNLRISNYTDSNVYRNDATFEVLEQLNNVASRNATKNKKISIEDCNGDCTERFSIWPMPVNNLLNIKYYNNENNKTSANIELFNINGRLLLSKKFINIKNAELNVSNIPSGVYILKLNNNQQISIRKIIVKH</sequence>
<dbReference type="SMART" id="SM00060">
    <property type="entry name" value="FN3"/>
    <property type="match status" value="1"/>
</dbReference>
<dbReference type="InterPro" id="IPR013783">
    <property type="entry name" value="Ig-like_fold"/>
</dbReference>
<keyword evidence="1 3" id="KW-0732">Signal</keyword>
<dbReference type="InterPro" id="IPR013320">
    <property type="entry name" value="ConA-like_dom_sf"/>
</dbReference>
<dbReference type="Gene3D" id="2.60.40.10">
    <property type="entry name" value="Immunoglobulins"/>
    <property type="match status" value="1"/>
</dbReference>
<evidence type="ECO:0000256" key="2">
    <source>
        <dbReference type="ARBA" id="ARBA00023157"/>
    </source>
</evidence>
<dbReference type="InterPro" id="IPR036195">
    <property type="entry name" value="AbfB_ABD_sf"/>
</dbReference>
<protein>
    <recommendedName>
        <fullName evidence="4">Fibronectin type-III domain-containing protein</fullName>
    </recommendedName>
</protein>
<dbReference type="SUPFAM" id="SSF50370">
    <property type="entry name" value="Ricin B-like lectins"/>
    <property type="match status" value="1"/>
</dbReference>
<proteinExistence type="predicted"/>
<dbReference type="PANTHER" id="PTHR42535">
    <property type="entry name" value="OOKINETE PROTEIN, PUTATIVE-RELATED"/>
    <property type="match status" value="1"/>
</dbReference>
<dbReference type="Pfam" id="PF13385">
    <property type="entry name" value="Laminin_G_3"/>
    <property type="match status" value="1"/>
</dbReference>
<organism evidence="5 6">
    <name type="scientific">Polaribacter reichenbachii</name>
    <dbReference type="NCBI Taxonomy" id="996801"/>
    <lineage>
        <taxon>Bacteria</taxon>
        <taxon>Pseudomonadati</taxon>
        <taxon>Bacteroidota</taxon>
        <taxon>Flavobacteriia</taxon>
        <taxon>Flavobacteriales</taxon>
        <taxon>Flavobacteriaceae</taxon>
    </lineage>
</organism>
<dbReference type="GO" id="GO:0046373">
    <property type="term" value="P:L-arabinose metabolic process"/>
    <property type="evidence" value="ECO:0007669"/>
    <property type="project" value="InterPro"/>
</dbReference>
<dbReference type="Pfam" id="PF18962">
    <property type="entry name" value="Por_Secre_tail"/>
    <property type="match status" value="1"/>
</dbReference>
<dbReference type="Pfam" id="PF05270">
    <property type="entry name" value="AbfB"/>
    <property type="match status" value="1"/>
</dbReference>
<feature type="chain" id="PRO_5008616025" description="Fibronectin type-III domain-containing protein" evidence="3">
    <location>
        <begin position="22"/>
        <end position="1093"/>
    </location>
</feature>
<dbReference type="PROSITE" id="PS50231">
    <property type="entry name" value="RICIN_B_LECTIN"/>
    <property type="match status" value="1"/>
</dbReference>
<keyword evidence="2" id="KW-1015">Disulfide bond</keyword>
<reference evidence="6" key="1">
    <citation type="submission" date="2016-02" db="EMBL/GenBank/DDBJ databases">
        <title>Paenibacillus sp. LPB0068, isolated from Crassostrea gigas.</title>
        <authorList>
            <person name="Shin S.-K."/>
            <person name="Yi H."/>
        </authorList>
    </citation>
    <scope>NUCLEOTIDE SEQUENCE [LARGE SCALE GENOMIC DNA]</scope>
    <source>
        <strain evidence="6">KCTC 23969</strain>
    </source>
</reference>
<dbReference type="OrthoDB" id="1281073at2"/>
<dbReference type="CDD" id="cd00161">
    <property type="entry name" value="beta-trefoil_Ricin-like"/>
    <property type="match status" value="1"/>
</dbReference>
<feature type="signal peptide" evidence="3">
    <location>
        <begin position="1"/>
        <end position="21"/>
    </location>
</feature>
<dbReference type="Gene3D" id="2.60.120.200">
    <property type="match status" value="1"/>
</dbReference>
<dbReference type="SUPFAM" id="SSF49899">
    <property type="entry name" value="Concanavalin A-like lectins/glucanases"/>
    <property type="match status" value="1"/>
</dbReference>
<name>A0A1B8U690_9FLAO</name>
<evidence type="ECO:0000256" key="1">
    <source>
        <dbReference type="ARBA" id="ARBA00022729"/>
    </source>
</evidence>
<dbReference type="EMBL" id="LSFL01000005">
    <property type="protein sequence ID" value="OBY67362.1"/>
    <property type="molecule type" value="Genomic_DNA"/>
</dbReference>
<gene>
    <name evidence="5" type="ORF">LPB301_03215</name>
</gene>
<evidence type="ECO:0000313" key="6">
    <source>
        <dbReference type="Proteomes" id="UP000092612"/>
    </source>
</evidence>
<dbReference type="SMART" id="SM00560">
    <property type="entry name" value="LamGL"/>
    <property type="match status" value="1"/>
</dbReference>
<dbReference type="AlphaFoldDB" id="A0A1B8U690"/>
<dbReference type="Gene3D" id="2.80.10.50">
    <property type="match status" value="3"/>
</dbReference>
<dbReference type="Proteomes" id="UP000092612">
    <property type="component" value="Unassembled WGS sequence"/>
</dbReference>
<dbReference type="CDD" id="cd00063">
    <property type="entry name" value="FN3"/>
    <property type="match status" value="1"/>
</dbReference>
<dbReference type="InterPro" id="IPR000772">
    <property type="entry name" value="Ricin_B_lectin"/>
</dbReference>
<dbReference type="NCBIfam" id="TIGR04183">
    <property type="entry name" value="Por_Secre_tail"/>
    <property type="match status" value="1"/>
</dbReference>
<dbReference type="KEGG" id="prn:BW723_06275"/>
<dbReference type="SUPFAM" id="SSF110221">
    <property type="entry name" value="AbfB domain"/>
    <property type="match status" value="2"/>
</dbReference>
<dbReference type="PROSITE" id="PS50853">
    <property type="entry name" value="FN3"/>
    <property type="match status" value="1"/>
</dbReference>
<dbReference type="Pfam" id="PF14200">
    <property type="entry name" value="RicinB_lectin_2"/>
    <property type="match status" value="2"/>
</dbReference>
<feature type="domain" description="Fibronectin type-III" evidence="4">
    <location>
        <begin position="541"/>
        <end position="634"/>
    </location>
</feature>
<dbReference type="InterPro" id="IPR026444">
    <property type="entry name" value="Secre_tail"/>
</dbReference>
<dbReference type="InterPro" id="IPR035992">
    <property type="entry name" value="Ricin_B-like_lectins"/>
</dbReference>
<dbReference type="InterPro" id="IPR007934">
    <property type="entry name" value="AbfB_ABD"/>
</dbReference>
<dbReference type="PANTHER" id="PTHR42535:SF2">
    <property type="entry name" value="CHROMOSOME UNDETERMINED SCAFFOLD_146, WHOLE GENOME SHOTGUN SEQUENCE"/>
    <property type="match status" value="1"/>
</dbReference>
<dbReference type="GO" id="GO:0046556">
    <property type="term" value="F:alpha-L-arabinofuranosidase activity"/>
    <property type="evidence" value="ECO:0007669"/>
    <property type="project" value="InterPro"/>
</dbReference>
<dbReference type="STRING" id="996801.BW723_06275"/>
<evidence type="ECO:0000313" key="5">
    <source>
        <dbReference type="EMBL" id="OBY67362.1"/>
    </source>
</evidence>
<comment type="caution">
    <text evidence="5">The sequence shown here is derived from an EMBL/GenBank/DDBJ whole genome shotgun (WGS) entry which is preliminary data.</text>
</comment>
<dbReference type="SUPFAM" id="SSF49265">
    <property type="entry name" value="Fibronectin type III"/>
    <property type="match status" value="1"/>
</dbReference>
<dbReference type="InterPro" id="IPR006558">
    <property type="entry name" value="LamG-like"/>
</dbReference>
<dbReference type="InterPro" id="IPR003961">
    <property type="entry name" value="FN3_dom"/>
</dbReference>
<dbReference type="InterPro" id="IPR036116">
    <property type="entry name" value="FN3_sf"/>
</dbReference>
<evidence type="ECO:0000256" key="3">
    <source>
        <dbReference type="SAM" id="SignalP"/>
    </source>
</evidence>
<evidence type="ECO:0000259" key="4">
    <source>
        <dbReference type="PROSITE" id="PS50853"/>
    </source>
</evidence>
<accession>A0A1B8U690</accession>